<dbReference type="GO" id="GO:0004613">
    <property type="term" value="F:phosphoenolpyruvate carboxykinase (GTP) activity"/>
    <property type="evidence" value="ECO:0007669"/>
    <property type="project" value="UniProtKB-EC"/>
</dbReference>
<dbReference type="InterPro" id="IPR035078">
    <property type="entry name" value="PEP_carboxykinase_GTP_N"/>
</dbReference>
<evidence type="ECO:0000256" key="6">
    <source>
        <dbReference type="ARBA" id="ARBA00023134"/>
    </source>
</evidence>
<evidence type="ECO:0000256" key="8">
    <source>
        <dbReference type="ARBA" id="ARBA00023239"/>
    </source>
</evidence>
<dbReference type="GO" id="GO:0006094">
    <property type="term" value="P:gluconeogenesis"/>
    <property type="evidence" value="ECO:0007669"/>
    <property type="project" value="InterPro"/>
</dbReference>
<organism evidence="10 11">
    <name type="scientific">Strongylus vulgaris</name>
    <name type="common">Blood worm</name>
    <dbReference type="NCBI Taxonomy" id="40348"/>
    <lineage>
        <taxon>Eukaryota</taxon>
        <taxon>Metazoa</taxon>
        <taxon>Ecdysozoa</taxon>
        <taxon>Nematoda</taxon>
        <taxon>Chromadorea</taxon>
        <taxon>Rhabditida</taxon>
        <taxon>Rhabditina</taxon>
        <taxon>Rhabditomorpha</taxon>
        <taxon>Strongyloidea</taxon>
        <taxon>Strongylidae</taxon>
        <taxon>Strongylus</taxon>
    </lineage>
</organism>
<evidence type="ECO:0000256" key="2">
    <source>
        <dbReference type="ARBA" id="ARBA00005796"/>
    </source>
</evidence>
<dbReference type="GO" id="GO:0033993">
    <property type="term" value="P:response to lipid"/>
    <property type="evidence" value="ECO:0007669"/>
    <property type="project" value="TreeGrafter"/>
</dbReference>
<keyword evidence="7" id="KW-0464">Manganese</keyword>
<keyword evidence="6" id="KW-0342">GTP-binding</keyword>
<feature type="domain" description="Phosphoenolpyruvate carboxykinase GTP-utilising N-terminal" evidence="9">
    <location>
        <begin position="13"/>
        <end position="95"/>
    </location>
</feature>
<dbReference type="InterPro" id="IPR013035">
    <property type="entry name" value="PEP_carboxykinase_C"/>
</dbReference>
<dbReference type="Gene3D" id="3.90.228.20">
    <property type="match status" value="1"/>
</dbReference>
<comment type="similarity">
    <text evidence="2">Belongs to the phosphoenolpyruvate carboxykinase [GTP] family.</text>
</comment>
<keyword evidence="5" id="KW-0547">Nucleotide-binding</keyword>
<dbReference type="GO" id="GO:0006107">
    <property type="term" value="P:oxaloacetate metabolic process"/>
    <property type="evidence" value="ECO:0007669"/>
    <property type="project" value="TreeGrafter"/>
</dbReference>
<evidence type="ECO:0000313" key="11">
    <source>
        <dbReference type="Proteomes" id="UP000270094"/>
    </source>
</evidence>
<proteinExistence type="inferred from homology"/>
<dbReference type="Proteomes" id="UP000270094">
    <property type="component" value="Unassembled WGS sequence"/>
</dbReference>
<reference evidence="10 11" key="1">
    <citation type="submission" date="2018-11" db="EMBL/GenBank/DDBJ databases">
        <authorList>
            <consortium name="Pathogen Informatics"/>
        </authorList>
    </citation>
    <scope>NUCLEOTIDE SEQUENCE [LARGE SCALE GENOMIC DNA]</scope>
</reference>
<dbReference type="OrthoDB" id="5841594at2759"/>
<evidence type="ECO:0000256" key="3">
    <source>
        <dbReference type="ARBA" id="ARBA00012306"/>
    </source>
</evidence>
<keyword evidence="8" id="KW-0456">Lyase</keyword>
<accession>A0A3P7L7A1</accession>
<dbReference type="EMBL" id="UYYB01094835">
    <property type="protein sequence ID" value="VDM75018.1"/>
    <property type="molecule type" value="Genomic_DNA"/>
</dbReference>
<dbReference type="GO" id="GO:0042594">
    <property type="term" value="P:response to starvation"/>
    <property type="evidence" value="ECO:0007669"/>
    <property type="project" value="TreeGrafter"/>
</dbReference>
<dbReference type="GO" id="GO:0005525">
    <property type="term" value="F:GTP binding"/>
    <property type="evidence" value="ECO:0007669"/>
    <property type="project" value="UniProtKB-KW"/>
</dbReference>
<dbReference type="InterPro" id="IPR008210">
    <property type="entry name" value="PEP_carboxykinase_N"/>
</dbReference>
<dbReference type="GO" id="GO:0030145">
    <property type="term" value="F:manganese ion binding"/>
    <property type="evidence" value="ECO:0007669"/>
    <property type="project" value="TreeGrafter"/>
</dbReference>
<dbReference type="PANTHER" id="PTHR11561:SF16">
    <property type="entry name" value="PHOSPHOENOLPYRUVATE CARBOXYKINASE (GTP)"/>
    <property type="match status" value="1"/>
</dbReference>
<dbReference type="Pfam" id="PF17297">
    <property type="entry name" value="PEPCK_N"/>
    <property type="match status" value="1"/>
</dbReference>
<gene>
    <name evidence="10" type="ORF">SVUK_LOCUS10016</name>
</gene>
<dbReference type="EC" id="4.1.1.32" evidence="3"/>
<dbReference type="GO" id="GO:0019543">
    <property type="term" value="P:propionate catabolic process"/>
    <property type="evidence" value="ECO:0007669"/>
    <property type="project" value="TreeGrafter"/>
</dbReference>
<dbReference type="Gene3D" id="3.40.449.10">
    <property type="entry name" value="Phosphoenolpyruvate Carboxykinase, domain 1"/>
    <property type="match status" value="2"/>
</dbReference>
<name>A0A3P7L7A1_STRVU</name>
<dbReference type="AlphaFoldDB" id="A0A3P7L7A1"/>
<dbReference type="SUPFAM" id="SSF68923">
    <property type="entry name" value="PEP carboxykinase N-terminal domain"/>
    <property type="match status" value="1"/>
</dbReference>
<dbReference type="GO" id="GO:0005829">
    <property type="term" value="C:cytosol"/>
    <property type="evidence" value="ECO:0007669"/>
    <property type="project" value="TreeGrafter"/>
</dbReference>
<evidence type="ECO:0000256" key="5">
    <source>
        <dbReference type="ARBA" id="ARBA00022741"/>
    </source>
</evidence>
<dbReference type="InterPro" id="IPR008209">
    <property type="entry name" value="PEP_carboxykinase_GTP"/>
</dbReference>
<dbReference type="PANTHER" id="PTHR11561">
    <property type="entry name" value="PHOSPHOENOLPYRUVATE CARBOXYKINASE"/>
    <property type="match status" value="1"/>
</dbReference>
<keyword evidence="11" id="KW-1185">Reference proteome</keyword>
<evidence type="ECO:0000256" key="7">
    <source>
        <dbReference type="ARBA" id="ARBA00023211"/>
    </source>
</evidence>
<evidence type="ECO:0000256" key="4">
    <source>
        <dbReference type="ARBA" id="ARBA00022723"/>
    </source>
</evidence>
<comment type="cofactor">
    <cofactor evidence="1">
        <name>Mn(2+)</name>
        <dbReference type="ChEBI" id="CHEBI:29035"/>
    </cofactor>
</comment>
<evidence type="ECO:0000259" key="9">
    <source>
        <dbReference type="Pfam" id="PF17297"/>
    </source>
</evidence>
<dbReference type="GO" id="GO:0046327">
    <property type="term" value="P:glycerol biosynthetic process from pyruvate"/>
    <property type="evidence" value="ECO:0007669"/>
    <property type="project" value="TreeGrafter"/>
</dbReference>
<sequence length="155" mass="16807">MVICIVNLDVNIFKDVARVESKTWMVTPDKYQTVAHTPEGVEPIMGHWMSPDTLSTELDSRFPGCMAGRIMYVIPFSMGPVGGALSKIGVQVNLSIMAIGAYVGDLGKKCFALRIASNIAKDEGWMAEHMLIMGVTRPNGKSVSSITGRVILSEC</sequence>
<keyword evidence="4" id="KW-0479">Metal-binding</keyword>
<protein>
    <recommendedName>
        <fullName evidence="3">phosphoenolpyruvate carboxykinase (GTP)</fullName>
        <ecNumber evidence="3">4.1.1.32</ecNumber>
    </recommendedName>
</protein>
<evidence type="ECO:0000256" key="1">
    <source>
        <dbReference type="ARBA" id="ARBA00001936"/>
    </source>
</evidence>
<evidence type="ECO:0000313" key="10">
    <source>
        <dbReference type="EMBL" id="VDM75018.1"/>
    </source>
</evidence>
<dbReference type="GO" id="GO:0071333">
    <property type="term" value="P:cellular response to glucose stimulus"/>
    <property type="evidence" value="ECO:0007669"/>
    <property type="project" value="TreeGrafter"/>
</dbReference>